<proteinExistence type="predicted"/>
<reference evidence="2 3" key="1">
    <citation type="submission" date="2018-02" db="EMBL/GenBank/DDBJ databases">
        <authorList>
            <person name="Cohen D.B."/>
            <person name="Kent A.D."/>
        </authorList>
    </citation>
    <scope>NUCLEOTIDE SEQUENCE [LARGE SCALE GENOMIC DNA]</scope>
    <source>
        <strain evidence="2">1</strain>
    </source>
</reference>
<evidence type="ECO:0000313" key="3">
    <source>
        <dbReference type="Proteomes" id="UP000238164"/>
    </source>
</evidence>
<dbReference type="KEGG" id="mgg:MPLG2_1560"/>
<feature type="compositionally biased region" description="Acidic residues" evidence="1">
    <location>
        <begin position="12"/>
        <end position="91"/>
    </location>
</feature>
<accession>A0A2N9JGS9</accession>
<feature type="region of interest" description="Disordered" evidence="1">
    <location>
        <begin position="174"/>
        <end position="195"/>
    </location>
</feature>
<dbReference type="AlphaFoldDB" id="A0A2N9JGS9"/>
<keyword evidence="3" id="KW-1185">Reference proteome</keyword>
<protein>
    <recommendedName>
        <fullName evidence="4">DUF3710 domain-containing protein</fullName>
    </recommendedName>
</protein>
<sequence length="279" mass="30230">MIFGRKRKAEPVEEPDEQLTEPTDELDAADEAVDDEAPVEADVDEADAEASDDELADDSEPDDAESNDEVGEDDDELDEEADVDDEEEVEEVEWRADGPFDYDEVDLTADEVERLDLGALILTPWQGMGLQLQVQEGTDQVVAALAFWEQSGLELALLAAPTNGGLADELREDLTEEAEQAGGSSSTADGPFGPELRRVLPAEGPAGEQLFQVSRTWFAEGPRWLLRGTLLGEAGLTEDDEGAAAPFVEFFRNVVVRRGDAPRVPGEVIAMTMPTVPQG</sequence>
<organism evidence="2 3">
    <name type="scientific">Micropruina glycogenica</name>
    <dbReference type="NCBI Taxonomy" id="75385"/>
    <lineage>
        <taxon>Bacteria</taxon>
        <taxon>Bacillati</taxon>
        <taxon>Actinomycetota</taxon>
        <taxon>Actinomycetes</taxon>
        <taxon>Propionibacteriales</taxon>
        <taxon>Nocardioidaceae</taxon>
        <taxon>Micropruina</taxon>
    </lineage>
</organism>
<dbReference type="Proteomes" id="UP000238164">
    <property type="component" value="Chromosome 1"/>
</dbReference>
<gene>
    <name evidence="2" type="ORF">MPLG2_1560</name>
</gene>
<dbReference type="EMBL" id="LT985188">
    <property type="protein sequence ID" value="SPD86596.1"/>
    <property type="molecule type" value="Genomic_DNA"/>
</dbReference>
<dbReference type="Pfam" id="PF12502">
    <property type="entry name" value="DUF3710"/>
    <property type="match status" value="1"/>
</dbReference>
<dbReference type="InterPro" id="IPR022183">
    <property type="entry name" value="DUF3710"/>
</dbReference>
<name>A0A2N9JGS9_9ACTN</name>
<dbReference type="RefSeq" id="WP_231935893.1">
    <property type="nucleotide sequence ID" value="NZ_BAAAGO010000007.1"/>
</dbReference>
<evidence type="ECO:0008006" key="4">
    <source>
        <dbReference type="Google" id="ProtNLM"/>
    </source>
</evidence>
<evidence type="ECO:0000256" key="1">
    <source>
        <dbReference type="SAM" id="MobiDB-lite"/>
    </source>
</evidence>
<feature type="region of interest" description="Disordered" evidence="1">
    <location>
        <begin position="1"/>
        <end position="94"/>
    </location>
</feature>
<evidence type="ECO:0000313" key="2">
    <source>
        <dbReference type="EMBL" id="SPD86596.1"/>
    </source>
</evidence>